<keyword evidence="2 3" id="KW-0802">TPR repeat</keyword>
<evidence type="ECO:0000313" key="6">
    <source>
        <dbReference type="EMBL" id="CEM55086.1"/>
    </source>
</evidence>
<organism evidence="6">
    <name type="scientific">Chromera velia CCMP2878</name>
    <dbReference type="NCBI Taxonomy" id="1169474"/>
    <lineage>
        <taxon>Eukaryota</taxon>
        <taxon>Sar</taxon>
        <taxon>Alveolata</taxon>
        <taxon>Colpodellida</taxon>
        <taxon>Chromeraceae</taxon>
        <taxon>Chromera</taxon>
    </lineage>
</organism>
<feature type="repeat" description="TPR" evidence="3">
    <location>
        <begin position="158"/>
        <end position="191"/>
    </location>
</feature>
<dbReference type="EMBL" id="CDMZ01005843">
    <property type="protein sequence ID" value="CEM55086.1"/>
    <property type="molecule type" value="Genomic_DNA"/>
</dbReference>
<dbReference type="PROSITE" id="PS50005">
    <property type="entry name" value="TPR"/>
    <property type="match status" value="2"/>
</dbReference>
<dbReference type="InterPro" id="IPR011990">
    <property type="entry name" value="TPR-like_helical_dom_sf"/>
</dbReference>
<dbReference type="PANTHER" id="PTHR15704">
    <property type="entry name" value="SUPERKILLER 3 PROTEIN-RELATED"/>
    <property type="match status" value="1"/>
</dbReference>
<accession>A0A0G4ICY9</accession>
<feature type="repeat" description="TPR" evidence="3">
    <location>
        <begin position="123"/>
        <end position="156"/>
    </location>
</feature>
<dbReference type="SMART" id="SM00028">
    <property type="entry name" value="TPR"/>
    <property type="match status" value="3"/>
</dbReference>
<name>A0A0G4ICY9_9ALVE</name>
<dbReference type="Gene3D" id="1.25.40.10">
    <property type="entry name" value="Tetratricopeptide repeat domain"/>
    <property type="match status" value="1"/>
</dbReference>
<dbReference type="Pfam" id="PF07719">
    <property type="entry name" value="TPR_2"/>
    <property type="match status" value="1"/>
</dbReference>
<dbReference type="InterPro" id="IPR019734">
    <property type="entry name" value="TPR_rpt"/>
</dbReference>
<keyword evidence="5" id="KW-0812">Transmembrane</keyword>
<feature type="region of interest" description="Disordered" evidence="4">
    <location>
        <begin position="272"/>
        <end position="299"/>
    </location>
</feature>
<dbReference type="Pfam" id="PF13432">
    <property type="entry name" value="TPR_16"/>
    <property type="match status" value="1"/>
</dbReference>
<keyword evidence="5" id="KW-1133">Transmembrane helix</keyword>
<dbReference type="VEuPathDB" id="CryptoDB:Cvel_97"/>
<dbReference type="SUPFAM" id="SSF48452">
    <property type="entry name" value="TPR-like"/>
    <property type="match status" value="1"/>
</dbReference>
<reference evidence="6" key="1">
    <citation type="submission" date="2014-11" db="EMBL/GenBank/DDBJ databases">
        <authorList>
            <person name="Otto D Thomas"/>
            <person name="Naeem Raeece"/>
        </authorList>
    </citation>
    <scope>NUCLEOTIDE SEQUENCE</scope>
</reference>
<dbReference type="GO" id="GO:0055087">
    <property type="term" value="C:Ski complex"/>
    <property type="evidence" value="ECO:0007669"/>
    <property type="project" value="InterPro"/>
</dbReference>
<gene>
    <name evidence="6" type="ORF">Cvel_97</name>
</gene>
<feature type="region of interest" description="Disordered" evidence="4">
    <location>
        <begin position="1"/>
        <end position="41"/>
    </location>
</feature>
<evidence type="ECO:0000256" key="2">
    <source>
        <dbReference type="ARBA" id="ARBA00022803"/>
    </source>
</evidence>
<dbReference type="InterPro" id="IPR013105">
    <property type="entry name" value="TPR_2"/>
</dbReference>
<dbReference type="GO" id="GO:0006401">
    <property type="term" value="P:RNA catabolic process"/>
    <property type="evidence" value="ECO:0007669"/>
    <property type="project" value="InterPro"/>
</dbReference>
<proteinExistence type="predicted"/>
<evidence type="ECO:0000256" key="5">
    <source>
        <dbReference type="SAM" id="Phobius"/>
    </source>
</evidence>
<evidence type="ECO:0000256" key="3">
    <source>
        <dbReference type="PROSITE-ProRule" id="PRU00339"/>
    </source>
</evidence>
<feature type="compositionally biased region" description="Basic residues" evidence="4">
    <location>
        <begin position="1"/>
        <end position="12"/>
    </location>
</feature>
<dbReference type="PROSITE" id="PS50293">
    <property type="entry name" value="TPR_REGION"/>
    <property type="match status" value="1"/>
</dbReference>
<dbReference type="PANTHER" id="PTHR15704:SF7">
    <property type="entry name" value="SUPERKILLER COMPLEX PROTEIN 3"/>
    <property type="match status" value="1"/>
</dbReference>
<keyword evidence="1" id="KW-0677">Repeat</keyword>
<feature type="transmembrane region" description="Helical" evidence="5">
    <location>
        <begin position="61"/>
        <end position="81"/>
    </location>
</feature>
<evidence type="ECO:0000256" key="1">
    <source>
        <dbReference type="ARBA" id="ARBA00022737"/>
    </source>
</evidence>
<dbReference type="AlphaFoldDB" id="A0A0G4ICY9"/>
<keyword evidence="5" id="KW-0472">Membrane</keyword>
<sequence>MEMKNKKAKRSAVPRNRVQPSKETLNPFNAETCEDSSKETGRDTKIELRVEKQNRPAWPRWAIPGGFIVVVLVGVILPYFFVRPPGIKVQSIWERADTALDEERLEEAEDLYREVLKVVSNDSVVWTNLGTVQILRGDLRNAVESLRTAVRGEPANQPESWHNLGTALRQLGEHREAVSAFQKAVHFSPSMRNALDSLLALSESLRVFPELLLHAISAHRATLSALYETQNVPVEGAVVPEGVDWAVSQVASVRLGLAELLLKFAEGEREVPEKGEGKKWETGSESASEREEEMPCQRETGECERLAVLQIREIERIGKFPGGVEEDDAELDRFVEQARLLAASLEKPN</sequence>
<feature type="compositionally biased region" description="Polar residues" evidence="4">
    <location>
        <begin position="18"/>
        <end position="29"/>
    </location>
</feature>
<dbReference type="InterPro" id="IPR039226">
    <property type="entry name" value="Ski3/TTC37"/>
</dbReference>
<evidence type="ECO:0000256" key="4">
    <source>
        <dbReference type="SAM" id="MobiDB-lite"/>
    </source>
</evidence>
<protein>
    <submittedName>
        <fullName evidence="6">Uncharacterized protein</fullName>
    </submittedName>
</protein>